<protein>
    <submittedName>
        <fullName evidence="1">Uncharacterized protein</fullName>
    </submittedName>
</protein>
<dbReference type="AlphaFoldDB" id="A0A414ASY0"/>
<dbReference type="EMBL" id="QSHZ01000020">
    <property type="protein sequence ID" value="RHC54620.1"/>
    <property type="molecule type" value="Genomic_DNA"/>
</dbReference>
<reference evidence="1 2" key="1">
    <citation type="submission" date="2018-08" db="EMBL/GenBank/DDBJ databases">
        <title>A genome reference for cultivated species of the human gut microbiota.</title>
        <authorList>
            <person name="Zou Y."/>
            <person name="Xue W."/>
            <person name="Luo G."/>
        </authorList>
    </citation>
    <scope>NUCLEOTIDE SEQUENCE [LARGE SCALE GENOMIC DNA]</scope>
    <source>
        <strain evidence="1 2">AM35-14</strain>
    </source>
</reference>
<accession>A0A414ASY0</accession>
<name>A0A414ASY0_9FIRM</name>
<evidence type="ECO:0000313" key="2">
    <source>
        <dbReference type="Proteomes" id="UP000283975"/>
    </source>
</evidence>
<dbReference type="Proteomes" id="UP000283975">
    <property type="component" value="Unassembled WGS sequence"/>
</dbReference>
<evidence type="ECO:0000313" key="1">
    <source>
        <dbReference type="EMBL" id="RHC54620.1"/>
    </source>
</evidence>
<sequence>MIKWSGYKPNWHRGTQNNIYTKFKDCMQWFYDNNYICNFDKELFIQNTLQSSLLNFEKLLPNTNFGVVYDFELNAIMNYVSSYKPLNKSILLLVLSYVRAFTWYRAFQLTGHSESSKKSKPEIFHSQFTVMSNFIGVNEKLISKATSILDELGIIKTYRMPNYQDHEGTWHTDDIIYVSPYKIISVNKKMIVCSKDDYDYKKELQNGISYLREAKYTSKKFYQD</sequence>
<proteinExistence type="predicted"/>
<organism evidence="1 2">
    <name type="scientific">Enterocloster bolteae</name>
    <dbReference type="NCBI Taxonomy" id="208479"/>
    <lineage>
        <taxon>Bacteria</taxon>
        <taxon>Bacillati</taxon>
        <taxon>Bacillota</taxon>
        <taxon>Clostridia</taxon>
        <taxon>Lachnospirales</taxon>
        <taxon>Lachnospiraceae</taxon>
        <taxon>Enterocloster</taxon>
    </lineage>
</organism>
<comment type="caution">
    <text evidence="1">The sequence shown here is derived from an EMBL/GenBank/DDBJ whole genome shotgun (WGS) entry which is preliminary data.</text>
</comment>
<gene>
    <name evidence="1" type="ORF">DW839_18135</name>
</gene>